<protein>
    <submittedName>
        <fullName evidence="1">Uncharacterized protein</fullName>
    </submittedName>
</protein>
<accession>A9EB01</accession>
<organism evidence="1 2">
    <name type="scientific">Kordia algicida OT-1</name>
    <dbReference type="NCBI Taxonomy" id="391587"/>
    <lineage>
        <taxon>Bacteria</taxon>
        <taxon>Pseudomonadati</taxon>
        <taxon>Bacteroidota</taxon>
        <taxon>Flavobacteriia</taxon>
        <taxon>Flavobacteriales</taxon>
        <taxon>Flavobacteriaceae</taxon>
        <taxon>Kordia</taxon>
    </lineage>
</organism>
<dbReference type="AlphaFoldDB" id="A9EB01"/>
<keyword evidence="2" id="KW-1185">Reference proteome</keyword>
<reference evidence="1 2" key="1">
    <citation type="journal article" date="2011" name="J. Bacteriol.">
        <title>Genome sequence of the algicidal bacterium Kordia algicida OT-1.</title>
        <authorList>
            <person name="Lee H.S."/>
            <person name="Kang S.G."/>
            <person name="Kwon K.K."/>
            <person name="Lee J.H."/>
            <person name="Kim S.J."/>
        </authorList>
    </citation>
    <scope>NUCLEOTIDE SEQUENCE [LARGE SCALE GENOMIC DNA]</scope>
    <source>
        <strain evidence="1 2">OT-1</strain>
    </source>
</reference>
<gene>
    <name evidence="1" type="ORF">KAOT1_10366</name>
</gene>
<sequence>MLFVAAFNVQAQETVSQETEAEKQKRAMELMSIKVDMTVDTDLFMQVTPNTYVSESPKAVIMAMIVPETYENAKAKLESNLPAEFEVKDKGEKMMNGVKVIFMTGVSKAQGTTINSTVYCLKRDADTCTMFMGMSEVGADKKYVDAINAAANSVIKK</sequence>
<evidence type="ECO:0000313" key="2">
    <source>
        <dbReference type="Proteomes" id="UP000002945"/>
    </source>
</evidence>
<dbReference type="Proteomes" id="UP000002945">
    <property type="component" value="Unassembled WGS sequence"/>
</dbReference>
<dbReference type="EMBL" id="ABIB01000016">
    <property type="protein sequence ID" value="EDP94559.1"/>
    <property type="molecule type" value="Genomic_DNA"/>
</dbReference>
<proteinExistence type="predicted"/>
<name>A9EB01_9FLAO</name>
<dbReference type="HOGENOM" id="CLU_1609122_0_0_10"/>
<dbReference type="eggNOG" id="ENOG5033NXA">
    <property type="taxonomic scope" value="Bacteria"/>
</dbReference>
<comment type="caution">
    <text evidence="1">The sequence shown here is derived from an EMBL/GenBank/DDBJ whole genome shotgun (WGS) entry which is preliminary data.</text>
</comment>
<evidence type="ECO:0000313" key="1">
    <source>
        <dbReference type="EMBL" id="EDP94559.1"/>
    </source>
</evidence>